<name>A0A2G8JIV9_STIJA</name>
<comment type="caution">
    <text evidence="1">The sequence shown here is derived from an EMBL/GenBank/DDBJ whole genome shotgun (WGS) entry which is preliminary data.</text>
</comment>
<dbReference type="SUPFAM" id="SSF58100">
    <property type="entry name" value="Bacterial hemolysins"/>
    <property type="match status" value="1"/>
</dbReference>
<accession>A0A2G8JIV9</accession>
<sequence length="288" mass="32516">MSFAQEVDSLSDALRDLPRNMRLLSLCLKSLYAENAVGSSASYATGINNIRDKTRQDVVCYVKRVLPLYTQVVRCIQEFFEYYEGLELDEWKECLPYILEEVTGYQKRCTEIVRMHEEMMVPLKQRQDEAKKLISKLKDFNKTIIEEIAKREKEAANSKSWAFGLAFVPIVGAIASPRLNMSAEANLANAVAEGQHLNINEAAIMIVGDALIPALSAFLDGLHAVARFFNTMKEELTKFHSEGACAAQNTGRLYYMLMKKKAVDIKRSCKECYAMIPGVRTDLQCISD</sequence>
<evidence type="ECO:0000313" key="2">
    <source>
        <dbReference type="Proteomes" id="UP000230750"/>
    </source>
</evidence>
<dbReference type="AlphaFoldDB" id="A0A2G8JIV9"/>
<proteinExistence type="predicted"/>
<evidence type="ECO:0000313" key="1">
    <source>
        <dbReference type="EMBL" id="PIK35682.1"/>
    </source>
</evidence>
<gene>
    <name evidence="1" type="ORF">BSL78_27491</name>
</gene>
<reference evidence="1 2" key="1">
    <citation type="journal article" date="2017" name="PLoS Biol.">
        <title>The sea cucumber genome provides insights into morphological evolution and visceral regeneration.</title>
        <authorList>
            <person name="Zhang X."/>
            <person name="Sun L."/>
            <person name="Yuan J."/>
            <person name="Sun Y."/>
            <person name="Gao Y."/>
            <person name="Zhang L."/>
            <person name="Li S."/>
            <person name="Dai H."/>
            <person name="Hamel J.F."/>
            <person name="Liu C."/>
            <person name="Yu Y."/>
            <person name="Liu S."/>
            <person name="Lin W."/>
            <person name="Guo K."/>
            <person name="Jin S."/>
            <person name="Xu P."/>
            <person name="Storey K.B."/>
            <person name="Huan P."/>
            <person name="Zhang T."/>
            <person name="Zhou Y."/>
            <person name="Zhang J."/>
            <person name="Lin C."/>
            <person name="Li X."/>
            <person name="Xing L."/>
            <person name="Huo D."/>
            <person name="Sun M."/>
            <person name="Wang L."/>
            <person name="Mercier A."/>
            <person name="Li F."/>
            <person name="Yang H."/>
            <person name="Xiang J."/>
        </authorList>
    </citation>
    <scope>NUCLEOTIDE SEQUENCE [LARGE SCALE GENOMIC DNA]</scope>
    <source>
        <strain evidence="1">Shaxun</strain>
        <tissue evidence="1">Muscle</tissue>
    </source>
</reference>
<keyword evidence="2" id="KW-1185">Reference proteome</keyword>
<dbReference type="OrthoDB" id="2360021at2759"/>
<dbReference type="EMBL" id="MRZV01001839">
    <property type="protein sequence ID" value="PIK35682.1"/>
    <property type="molecule type" value="Genomic_DNA"/>
</dbReference>
<organism evidence="1 2">
    <name type="scientific">Stichopus japonicus</name>
    <name type="common">Sea cucumber</name>
    <dbReference type="NCBI Taxonomy" id="307972"/>
    <lineage>
        <taxon>Eukaryota</taxon>
        <taxon>Metazoa</taxon>
        <taxon>Echinodermata</taxon>
        <taxon>Eleutherozoa</taxon>
        <taxon>Echinozoa</taxon>
        <taxon>Holothuroidea</taxon>
        <taxon>Aspidochirotacea</taxon>
        <taxon>Aspidochirotida</taxon>
        <taxon>Stichopodidae</taxon>
        <taxon>Apostichopus</taxon>
    </lineage>
</organism>
<protein>
    <submittedName>
        <fullName evidence="1">Uncharacterized protein</fullName>
    </submittedName>
</protein>
<dbReference type="Proteomes" id="UP000230750">
    <property type="component" value="Unassembled WGS sequence"/>
</dbReference>